<feature type="domain" description="Integrase core" evidence="1">
    <location>
        <begin position="25"/>
        <end position="62"/>
    </location>
</feature>
<sequence length="71" mass="8165">MVTSNGPNRNSHISGKSVHNQRCCMPHIQSHLHQFQKAWNNNPLRMERNKSPLQLWPVVKAESTGANHRDL</sequence>
<name>A0AAV6GMM8_9TELE</name>
<dbReference type="Proteomes" id="UP000823561">
    <property type="component" value="Chromosome 10"/>
</dbReference>
<evidence type="ECO:0000259" key="1">
    <source>
        <dbReference type="Pfam" id="PF24764"/>
    </source>
</evidence>
<dbReference type="InterPro" id="IPR058913">
    <property type="entry name" value="Integrase_dom_put"/>
</dbReference>
<reference evidence="2" key="1">
    <citation type="submission" date="2020-10" db="EMBL/GenBank/DDBJ databases">
        <title>Chromosome-scale genome assembly of the Allis shad, Alosa alosa.</title>
        <authorList>
            <person name="Margot Z."/>
            <person name="Christophe K."/>
            <person name="Cabau C."/>
            <person name="Louis A."/>
            <person name="Berthelot C."/>
            <person name="Parey E."/>
            <person name="Roest Crollius H."/>
            <person name="Montfort J."/>
            <person name="Robinson-Rechavi M."/>
            <person name="Bucao C."/>
            <person name="Bouchez O."/>
            <person name="Gislard M."/>
            <person name="Lluch J."/>
            <person name="Milhes M."/>
            <person name="Lampietro C."/>
            <person name="Lopez Roques C."/>
            <person name="Donnadieu C."/>
            <person name="Braasch I."/>
            <person name="Desvignes T."/>
            <person name="Postlethwait J."/>
            <person name="Bobe J."/>
            <person name="Guiguen Y."/>
        </authorList>
    </citation>
    <scope>NUCLEOTIDE SEQUENCE</scope>
    <source>
        <strain evidence="2">M-15738</strain>
        <tissue evidence="2">Blood</tissue>
    </source>
</reference>
<gene>
    <name evidence="2" type="ORF">AALO_G00140000</name>
</gene>
<accession>A0AAV6GMM8</accession>
<keyword evidence="3" id="KW-1185">Reference proteome</keyword>
<protein>
    <recommendedName>
        <fullName evidence="1">Integrase core domain-containing protein</fullName>
    </recommendedName>
</protein>
<proteinExistence type="predicted"/>
<comment type="caution">
    <text evidence="2">The sequence shown here is derived from an EMBL/GenBank/DDBJ whole genome shotgun (WGS) entry which is preliminary data.</text>
</comment>
<dbReference type="EMBL" id="JADWDJ010000010">
    <property type="protein sequence ID" value="KAG5274776.1"/>
    <property type="molecule type" value="Genomic_DNA"/>
</dbReference>
<dbReference type="Pfam" id="PF24764">
    <property type="entry name" value="rva_4"/>
    <property type="match status" value="1"/>
</dbReference>
<organism evidence="2 3">
    <name type="scientific">Alosa alosa</name>
    <name type="common">allis shad</name>
    <dbReference type="NCBI Taxonomy" id="278164"/>
    <lineage>
        <taxon>Eukaryota</taxon>
        <taxon>Metazoa</taxon>
        <taxon>Chordata</taxon>
        <taxon>Craniata</taxon>
        <taxon>Vertebrata</taxon>
        <taxon>Euteleostomi</taxon>
        <taxon>Actinopterygii</taxon>
        <taxon>Neopterygii</taxon>
        <taxon>Teleostei</taxon>
        <taxon>Clupei</taxon>
        <taxon>Clupeiformes</taxon>
        <taxon>Clupeoidei</taxon>
        <taxon>Clupeidae</taxon>
        <taxon>Alosa</taxon>
    </lineage>
</organism>
<evidence type="ECO:0000313" key="3">
    <source>
        <dbReference type="Proteomes" id="UP000823561"/>
    </source>
</evidence>
<evidence type="ECO:0000313" key="2">
    <source>
        <dbReference type="EMBL" id="KAG5274776.1"/>
    </source>
</evidence>
<dbReference type="AlphaFoldDB" id="A0AAV6GMM8"/>